<proteinExistence type="inferred from homology"/>
<evidence type="ECO:0000313" key="7">
    <source>
        <dbReference type="Proteomes" id="UP001150925"/>
    </source>
</evidence>
<keyword evidence="3 4" id="KW-0687">Ribonucleoprotein</keyword>
<dbReference type="GO" id="GO:0002181">
    <property type="term" value="P:cytoplasmic translation"/>
    <property type="evidence" value="ECO:0007669"/>
    <property type="project" value="TreeGrafter"/>
</dbReference>
<gene>
    <name evidence="6" type="primary">RPL29</name>
    <name evidence="6" type="ORF">IWQ62_002830</name>
</gene>
<dbReference type="PANTHER" id="PTHR12884:SF0">
    <property type="entry name" value="60S RIBOSOMAL PROTEIN L29"/>
    <property type="match status" value="1"/>
</dbReference>
<feature type="region of interest" description="Disordered" evidence="5">
    <location>
        <begin position="1"/>
        <end position="33"/>
    </location>
</feature>
<evidence type="ECO:0000256" key="4">
    <source>
        <dbReference type="RuleBase" id="RU364026"/>
    </source>
</evidence>
<evidence type="ECO:0000313" key="6">
    <source>
        <dbReference type="EMBL" id="KAJ1964805.1"/>
    </source>
</evidence>
<sequence length="61" mass="7100">MAKSKNHTSHHQNAKAHRNGIKKPKVHRYLSQRGVCQKFKRNMRYARKGDIAARKAAMKTE</sequence>
<keyword evidence="2 4" id="KW-0689">Ribosomal protein</keyword>
<dbReference type="OrthoDB" id="996720at2759"/>
<comment type="similarity">
    <text evidence="1 4">Belongs to the eukaryotic ribosomal protein eL29 family.</text>
</comment>
<organism evidence="6 7">
    <name type="scientific">Dispira parvispora</name>
    <dbReference type="NCBI Taxonomy" id="1520584"/>
    <lineage>
        <taxon>Eukaryota</taxon>
        <taxon>Fungi</taxon>
        <taxon>Fungi incertae sedis</taxon>
        <taxon>Zoopagomycota</taxon>
        <taxon>Kickxellomycotina</taxon>
        <taxon>Dimargaritomycetes</taxon>
        <taxon>Dimargaritales</taxon>
        <taxon>Dimargaritaceae</taxon>
        <taxon>Dispira</taxon>
    </lineage>
</organism>
<name>A0A9W8AUX9_9FUNG</name>
<dbReference type="PANTHER" id="PTHR12884">
    <property type="entry name" value="60S RIBOSOMAL PROTEIN L29"/>
    <property type="match status" value="1"/>
</dbReference>
<accession>A0A9W8AUX9</accession>
<evidence type="ECO:0000256" key="2">
    <source>
        <dbReference type="ARBA" id="ARBA00022980"/>
    </source>
</evidence>
<evidence type="ECO:0000256" key="1">
    <source>
        <dbReference type="ARBA" id="ARBA00010247"/>
    </source>
</evidence>
<dbReference type="EMBL" id="JANBPY010000661">
    <property type="protein sequence ID" value="KAJ1964805.1"/>
    <property type="molecule type" value="Genomic_DNA"/>
</dbReference>
<comment type="caution">
    <text evidence="6">The sequence shown here is derived from an EMBL/GenBank/DDBJ whole genome shotgun (WGS) entry which is preliminary data.</text>
</comment>
<protein>
    <recommendedName>
        <fullName evidence="4">60S ribosomal protein L29</fullName>
    </recommendedName>
</protein>
<reference evidence="6" key="1">
    <citation type="submission" date="2022-07" db="EMBL/GenBank/DDBJ databases">
        <title>Phylogenomic reconstructions and comparative analyses of Kickxellomycotina fungi.</title>
        <authorList>
            <person name="Reynolds N.K."/>
            <person name="Stajich J.E."/>
            <person name="Barry K."/>
            <person name="Grigoriev I.V."/>
            <person name="Crous P."/>
            <person name="Smith M.E."/>
        </authorList>
    </citation>
    <scope>NUCLEOTIDE SEQUENCE</scope>
    <source>
        <strain evidence="6">RSA 1196</strain>
    </source>
</reference>
<keyword evidence="7" id="KW-1185">Reference proteome</keyword>
<dbReference type="Pfam" id="PF01779">
    <property type="entry name" value="Ribosomal_L29e"/>
    <property type="match status" value="1"/>
</dbReference>
<dbReference type="InterPro" id="IPR002673">
    <property type="entry name" value="Ribosomal_eL29"/>
</dbReference>
<dbReference type="Proteomes" id="UP001150925">
    <property type="component" value="Unassembled WGS sequence"/>
</dbReference>
<feature type="compositionally biased region" description="Basic residues" evidence="5">
    <location>
        <begin position="1"/>
        <end position="30"/>
    </location>
</feature>
<dbReference type="AlphaFoldDB" id="A0A9W8AUX9"/>
<dbReference type="GO" id="GO:0003735">
    <property type="term" value="F:structural constituent of ribosome"/>
    <property type="evidence" value="ECO:0007669"/>
    <property type="project" value="UniProtKB-UniRule"/>
</dbReference>
<evidence type="ECO:0000256" key="5">
    <source>
        <dbReference type="SAM" id="MobiDB-lite"/>
    </source>
</evidence>
<dbReference type="Gene3D" id="6.10.140.1730">
    <property type="match status" value="1"/>
</dbReference>
<dbReference type="GO" id="GO:0022625">
    <property type="term" value="C:cytosolic large ribosomal subunit"/>
    <property type="evidence" value="ECO:0007669"/>
    <property type="project" value="TreeGrafter"/>
</dbReference>
<evidence type="ECO:0000256" key="3">
    <source>
        <dbReference type="ARBA" id="ARBA00023274"/>
    </source>
</evidence>